<dbReference type="InterPro" id="IPR000792">
    <property type="entry name" value="Tscrpt_reg_LuxR_C"/>
</dbReference>
<dbReference type="EMBL" id="DAAXZP010000025">
    <property type="protein sequence ID" value="HAG3255081.1"/>
    <property type="molecule type" value="Genomic_DNA"/>
</dbReference>
<dbReference type="Gene3D" id="1.10.10.10">
    <property type="entry name" value="Winged helix-like DNA-binding domain superfamily/Winged helix DNA-binding domain"/>
    <property type="match status" value="1"/>
</dbReference>
<dbReference type="CDD" id="cd06170">
    <property type="entry name" value="LuxR_C_like"/>
    <property type="match status" value="1"/>
</dbReference>
<reference evidence="3" key="2">
    <citation type="submission" date="2020-02" db="EMBL/GenBank/DDBJ databases">
        <authorList>
            <consortium name="NCBI Pathogen Detection Project"/>
        </authorList>
    </citation>
    <scope>NUCLEOTIDE SEQUENCE</scope>
    <source>
        <strain evidence="3">MA.CK_97/00006015</strain>
    </source>
</reference>
<organism evidence="3">
    <name type="scientific">Salmonella enterica</name>
    <name type="common">Salmonella choleraesuis</name>
    <dbReference type="NCBI Taxonomy" id="28901"/>
    <lineage>
        <taxon>Bacteria</taxon>
        <taxon>Pseudomonadati</taxon>
        <taxon>Pseudomonadota</taxon>
        <taxon>Gammaproteobacteria</taxon>
        <taxon>Enterobacterales</taxon>
        <taxon>Enterobacteriaceae</taxon>
        <taxon>Salmonella</taxon>
    </lineage>
</organism>
<feature type="domain" description="HTH luxR-type" evidence="2">
    <location>
        <begin position="145"/>
        <end position="210"/>
    </location>
</feature>
<comment type="caution">
    <text evidence="3">The sequence shown here is derived from an EMBL/GenBank/DDBJ whole genome shotgun (WGS) entry which is preliminary data.</text>
</comment>
<dbReference type="InterPro" id="IPR016032">
    <property type="entry name" value="Sig_transdc_resp-reg_C-effctor"/>
</dbReference>
<dbReference type="PRINTS" id="PR00038">
    <property type="entry name" value="HTHLUXR"/>
</dbReference>
<evidence type="ECO:0000313" key="3">
    <source>
        <dbReference type="EMBL" id="HAG3255081.1"/>
    </source>
</evidence>
<name>A0A761S9B7_SALER</name>
<accession>A0A761S9B7</accession>
<dbReference type="Pfam" id="PF00196">
    <property type="entry name" value="GerE"/>
    <property type="match status" value="1"/>
</dbReference>
<evidence type="ECO:0000256" key="1">
    <source>
        <dbReference type="ARBA" id="ARBA00023125"/>
    </source>
</evidence>
<dbReference type="GO" id="GO:0006355">
    <property type="term" value="P:regulation of DNA-templated transcription"/>
    <property type="evidence" value="ECO:0007669"/>
    <property type="project" value="InterPro"/>
</dbReference>
<dbReference type="SMART" id="SM00421">
    <property type="entry name" value="HTH_LUXR"/>
    <property type="match status" value="1"/>
</dbReference>
<dbReference type="PROSITE" id="PS50043">
    <property type="entry name" value="HTH_LUXR_2"/>
    <property type="match status" value="1"/>
</dbReference>
<proteinExistence type="predicted"/>
<evidence type="ECO:0000259" key="2">
    <source>
        <dbReference type="PROSITE" id="PS50043"/>
    </source>
</evidence>
<dbReference type="InterPro" id="IPR036388">
    <property type="entry name" value="WH-like_DNA-bd_sf"/>
</dbReference>
<dbReference type="SUPFAM" id="SSF46894">
    <property type="entry name" value="C-terminal effector domain of the bipartite response regulators"/>
    <property type="match status" value="1"/>
</dbReference>
<reference evidence="3" key="1">
    <citation type="journal article" date="2018" name="Genome Biol.">
        <title>SKESA: strategic k-mer extension for scrupulous assemblies.</title>
        <authorList>
            <person name="Souvorov A."/>
            <person name="Agarwala R."/>
            <person name="Lipman D.J."/>
        </authorList>
    </citation>
    <scope>NUCLEOTIDE SEQUENCE</scope>
    <source>
        <strain evidence="3">MA.CK_97/00006015</strain>
    </source>
</reference>
<keyword evidence="1" id="KW-0238">DNA-binding</keyword>
<gene>
    <name evidence="3" type="ORF">G8X54_004405</name>
</gene>
<dbReference type="GO" id="GO:0003677">
    <property type="term" value="F:DNA binding"/>
    <property type="evidence" value="ECO:0007669"/>
    <property type="project" value="UniProtKB-KW"/>
</dbReference>
<sequence length="218" mass="24740">MRPVHIFTTAQDNWLIEGVRRALQVHGVQVLVIGVDSAGDLLNHTVGGANTLPTNSLLLPVFPEKQMLTCLRSLTFLSEWRALQQGLFRLQAPCLLWGEAPVIRQVKCRDMPYIPWRVSPQNLGLRVLGGIRTWHAPGGGRFQREMFRSIRLSPREAEVLRYTMEGRSLSWIAEKLGVTSKTAWTHRYRAMNSLGIRRLHELMQLPGGDVLHLKAIYS</sequence>
<protein>
    <submittedName>
        <fullName evidence="3">Helix-turn-helix transcriptional regulator</fullName>
    </submittedName>
</protein>
<dbReference type="AlphaFoldDB" id="A0A761S9B7"/>